<comment type="cofactor">
    <cofactor evidence="1 4">
        <name>pyridoxal 5'-phosphate</name>
        <dbReference type="ChEBI" id="CHEBI:597326"/>
    </cofactor>
</comment>
<keyword evidence="7" id="KW-1185">Reference proteome</keyword>
<gene>
    <name evidence="6" type="ORF">QQ020_17515</name>
</gene>
<dbReference type="InterPro" id="IPR015421">
    <property type="entry name" value="PyrdxlP-dep_Trfase_major"/>
</dbReference>
<dbReference type="InterPro" id="IPR050881">
    <property type="entry name" value="LL-DAP_aminotransferase"/>
</dbReference>
<dbReference type="EC" id="2.6.1.-" evidence="4"/>
<dbReference type="SUPFAM" id="SSF53383">
    <property type="entry name" value="PLP-dependent transferases"/>
    <property type="match status" value="1"/>
</dbReference>
<dbReference type="PANTHER" id="PTHR42832:SF3">
    <property type="entry name" value="L-GLUTAMINE--4-(METHYLSULFANYL)-2-OXOBUTANOATE AMINOTRANSFERASE"/>
    <property type="match status" value="1"/>
</dbReference>
<protein>
    <recommendedName>
        <fullName evidence="4">Aminotransferase</fullName>
        <ecNumber evidence="4">2.6.1.-</ecNumber>
    </recommendedName>
</protein>
<dbReference type="Proteomes" id="UP001172083">
    <property type="component" value="Unassembled WGS sequence"/>
</dbReference>
<keyword evidence="3 4" id="KW-0808">Transferase</keyword>
<dbReference type="InterPro" id="IPR015424">
    <property type="entry name" value="PyrdxlP-dep_Trfase"/>
</dbReference>
<proteinExistence type="inferred from homology"/>
<sequence length="394" mass="44816">MIVPQAHRLDNVKEYYFSKKLEEIRNMNSKGMDVINLGIGNPDLSPSQETIKALHDSSQQSKNHGYQSYRGIPALREAMARWYMRFYGVTLDPVSEILPLIGSKEGIMHISMAFLNPGDEVLVPNPGYPTYTSVSELVGARIRTYELDEDQSWSINLDQLKRDDLSRVKIMWINFPNMPTGARGSKSLFKELIALARQHKFLIVNDNPYSLILNDDPQSLLSMPGAEEVSLEMNSLSKSHNMAGWRMGWVSGRKDYIDTILKCKSNVDSGMFLPIQHAAIEAMKNPSSWHQEQNQAYVSRRNLSWQLLDQLGCTYDRSQTGLFIWAKIPASEPDLKTFVDKILMEAKVFITPGFIFGSKGARHVRISLCNKEAVITEALERIKRHITHIKVEEL</sequence>
<dbReference type="InterPro" id="IPR015422">
    <property type="entry name" value="PyrdxlP-dep_Trfase_small"/>
</dbReference>
<evidence type="ECO:0000313" key="7">
    <source>
        <dbReference type="Proteomes" id="UP001172083"/>
    </source>
</evidence>
<dbReference type="EMBL" id="JAUJEB010000004">
    <property type="protein sequence ID" value="MDN5213877.1"/>
    <property type="molecule type" value="Genomic_DNA"/>
</dbReference>
<name>A0ABT8L7Y9_9BACT</name>
<dbReference type="CDD" id="cd00609">
    <property type="entry name" value="AAT_like"/>
    <property type="match status" value="1"/>
</dbReference>
<dbReference type="InterPro" id="IPR004838">
    <property type="entry name" value="NHTrfase_class1_PyrdxlP-BS"/>
</dbReference>
<dbReference type="Gene3D" id="3.40.640.10">
    <property type="entry name" value="Type I PLP-dependent aspartate aminotransferase-like (Major domain)"/>
    <property type="match status" value="1"/>
</dbReference>
<dbReference type="Gene3D" id="3.90.1150.10">
    <property type="entry name" value="Aspartate Aminotransferase, domain 1"/>
    <property type="match status" value="1"/>
</dbReference>
<dbReference type="RefSeq" id="WP_346759216.1">
    <property type="nucleotide sequence ID" value="NZ_JAUJEB010000004.1"/>
</dbReference>
<accession>A0ABT8L7Y9</accession>
<evidence type="ECO:0000259" key="5">
    <source>
        <dbReference type="Pfam" id="PF00155"/>
    </source>
</evidence>
<feature type="domain" description="Aminotransferase class I/classII large" evidence="5">
    <location>
        <begin position="33"/>
        <end position="382"/>
    </location>
</feature>
<dbReference type="GO" id="GO:0008483">
    <property type="term" value="F:transaminase activity"/>
    <property type="evidence" value="ECO:0007669"/>
    <property type="project" value="UniProtKB-KW"/>
</dbReference>
<reference evidence="6" key="1">
    <citation type="submission" date="2023-06" db="EMBL/GenBank/DDBJ databases">
        <title>Genomic of Agaribacillus aureum.</title>
        <authorList>
            <person name="Wang G."/>
        </authorList>
    </citation>
    <scope>NUCLEOTIDE SEQUENCE</scope>
    <source>
        <strain evidence="6">BMA12</strain>
    </source>
</reference>
<dbReference type="InterPro" id="IPR004839">
    <property type="entry name" value="Aminotransferase_I/II_large"/>
</dbReference>
<keyword evidence="2 4" id="KW-0032">Aminotransferase</keyword>
<dbReference type="Pfam" id="PF00155">
    <property type="entry name" value="Aminotran_1_2"/>
    <property type="match status" value="1"/>
</dbReference>
<evidence type="ECO:0000256" key="1">
    <source>
        <dbReference type="ARBA" id="ARBA00001933"/>
    </source>
</evidence>
<dbReference type="PANTHER" id="PTHR42832">
    <property type="entry name" value="AMINO ACID AMINOTRANSFERASE"/>
    <property type="match status" value="1"/>
</dbReference>
<comment type="caution">
    <text evidence="6">The sequence shown here is derived from an EMBL/GenBank/DDBJ whole genome shotgun (WGS) entry which is preliminary data.</text>
</comment>
<evidence type="ECO:0000256" key="3">
    <source>
        <dbReference type="ARBA" id="ARBA00022679"/>
    </source>
</evidence>
<dbReference type="PROSITE" id="PS00105">
    <property type="entry name" value="AA_TRANSFER_CLASS_1"/>
    <property type="match status" value="1"/>
</dbReference>
<evidence type="ECO:0000313" key="6">
    <source>
        <dbReference type="EMBL" id="MDN5213877.1"/>
    </source>
</evidence>
<comment type="similarity">
    <text evidence="4">Belongs to the class-I pyridoxal-phosphate-dependent aminotransferase family.</text>
</comment>
<organism evidence="6 7">
    <name type="scientific">Agaribacillus aureus</name>
    <dbReference type="NCBI Taxonomy" id="3051825"/>
    <lineage>
        <taxon>Bacteria</taxon>
        <taxon>Pseudomonadati</taxon>
        <taxon>Bacteroidota</taxon>
        <taxon>Cytophagia</taxon>
        <taxon>Cytophagales</taxon>
        <taxon>Splendidivirgaceae</taxon>
        <taxon>Agaribacillus</taxon>
    </lineage>
</organism>
<evidence type="ECO:0000256" key="4">
    <source>
        <dbReference type="RuleBase" id="RU000481"/>
    </source>
</evidence>
<evidence type="ECO:0000256" key="2">
    <source>
        <dbReference type="ARBA" id="ARBA00022576"/>
    </source>
</evidence>